<sequence>MSERRLYRQGDRFTVAWVRVALGLVVALLVAALVAVLLGAPWRLPAGLAGLAVVPAVAALMGLLDDGTPPDQSVTDVSTNL</sequence>
<name>A0ABU3PZL8_9ACTN</name>
<feature type="transmembrane region" description="Helical" evidence="1">
    <location>
        <begin position="20"/>
        <end position="40"/>
    </location>
</feature>
<dbReference type="Proteomes" id="UP001268542">
    <property type="component" value="Unassembled WGS sequence"/>
</dbReference>
<gene>
    <name evidence="2" type="ORF">RDV89_15930</name>
</gene>
<keyword evidence="1" id="KW-0472">Membrane</keyword>
<keyword evidence="1" id="KW-1133">Transmembrane helix</keyword>
<accession>A0ABU3PZL8</accession>
<keyword evidence="1" id="KW-0812">Transmembrane</keyword>
<evidence type="ECO:0008006" key="4">
    <source>
        <dbReference type="Google" id="ProtNLM"/>
    </source>
</evidence>
<dbReference type="EMBL" id="JAVYII010000007">
    <property type="protein sequence ID" value="MDT9594574.1"/>
    <property type="molecule type" value="Genomic_DNA"/>
</dbReference>
<feature type="transmembrane region" description="Helical" evidence="1">
    <location>
        <begin position="46"/>
        <end position="64"/>
    </location>
</feature>
<evidence type="ECO:0000313" key="2">
    <source>
        <dbReference type="EMBL" id="MDT9594574.1"/>
    </source>
</evidence>
<evidence type="ECO:0000256" key="1">
    <source>
        <dbReference type="SAM" id="Phobius"/>
    </source>
</evidence>
<evidence type="ECO:0000313" key="3">
    <source>
        <dbReference type="Proteomes" id="UP001268542"/>
    </source>
</evidence>
<comment type="caution">
    <text evidence="2">The sequence shown here is derived from an EMBL/GenBank/DDBJ whole genome shotgun (WGS) entry which is preliminary data.</text>
</comment>
<organism evidence="2 3">
    <name type="scientific">Nocardioides imazamoxiresistens</name>
    <dbReference type="NCBI Taxonomy" id="3231893"/>
    <lineage>
        <taxon>Bacteria</taxon>
        <taxon>Bacillati</taxon>
        <taxon>Actinomycetota</taxon>
        <taxon>Actinomycetes</taxon>
        <taxon>Propionibacteriales</taxon>
        <taxon>Nocardioidaceae</taxon>
        <taxon>Nocardioides</taxon>
    </lineage>
</organism>
<keyword evidence="3" id="KW-1185">Reference proteome</keyword>
<proteinExistence type="predicted"/>
<protein>
    <recommendedName>
        <fullName evidence="4">DUF202 domain-containing protein</fullName>
    </recommendedName>
</protein>
<reference evidence="2 3" key="1">
    <citation type="submission" date="2023-08" db="EMBL/GenBank/DDBJ databases">
        <title>Nocardioides seae sp. nov., a bacterium isolated from a soil.</title>
        <authorList>
            <person name="Wang X."/>
        </authorList>
    </citation>
    <scope>NUCLEOTIDE SEQUENCE [LARGE SCALE GENOMIC DNA]</scope>
    <source>
        <strain evidence="2 3">YZH12</strain>
    </source>
</reference>
<dbReference type="RefSeq" id="WP_315734468.1">
    <property type="nucleotide sequence ID" value="NZ_JAVYII010000007.1"/>
</dbReference>